<evidence type="ECO:0000256" key="2">
    <source>
        <dbReference type="SAM" id="MobiDB-lite"/>
    </source>
</evidence>
<feature type="region of interest" description="Disordered" evidence="2">
    <location>
        <begin position="29"/>
        <end position="56"/>
    </location>
</feature>
<evidence type="ECO:0000256" key="1">
    <source>
        <dbReference type="ARBA" id="ARBA00022729"/>
    </source>
</evidence>
<evidence type="ECO:0000313" key="4">
    <source>
        <dbReference type="Proteomes" id="UP000244093"/>
    </source>
</evidence>
<reference evidence="3" key="2">
    <citation type="journal article" date="2018" name="Syst. Appl. Microbiol.">
        <title>A new symbiotic nanoarchaeote (Candidatus Nanoclepta minutus) and its host (Zestosphaera tikiterensis gen. nov., sp. nov.) from a New Zealand hot spring.</title>
        <authorList>
            <person name="St John E."/>
            <person name="Liu Y."/>
            <person name="Podar M."/>
            <person name="Stott M.B."/>
            <person name="Meneghin J."/>
            <person name="Chen Z."/>
            <person name="Lagutin K."/>
            <person name="Mitchell K."/>
            <person name="Reysenbach A.L."/>
        </authorList>
    </citation>
    <scope>NUCLEOTIDE SEQUENCE [LARGE SCALE GENOMIC DNA]</scope>
    <source>
        <strain evidence="3">NZ3</strain>
    </source>
</reference>
<dbReference type="EMBL" id="NBVN01000001">
    <property type="protein sequence ID" value="PUA33979.1"/>
    <property type="molecule type" value="Genomic_DNA"/>
</dbReference>
<dbReference type="Gene3D" id="3.40.190.10">
    <property type="entry name" value="Periplasmic binding protein-like II"/>
    <property type="match status" value="2"/>
</dbReference>
<dbReference type="Proteomes" id="UP000244093">
    <property type="component" value="Unassembled WGS sequence"/>
</dbReference>
<dbReference type="PANTHER" id="PTHR30006">
    <property type="entry name" value="THIAMINE-BINDING PERIPLASMIC PROTEIN-RELATED"/>
    <property type="match status" value="1"/>
</dbReference>
<dbReference type="AlphaFoldDB" id="A0A2R7Y9I6"/>
<dbReference type="Pfam" id="PF13416">
    <property type="entry name" value="SBP_bac_8"/>
    <property type="match status" value="1"/>
</dbReference>
<evidence type="ECO:0000313" key="3">
    <source>
        <dbReference type="EMBL" id="PUA33979.1"/>
    </source>
</evidence>
<keyword evidence="1" id="KW-0732">Signal</keyword>
<protein>
    <submittedName>
        <fullName evidence="3">ABC transporter substrate-binding protein</fullName>
    </submittedName>
</protein>
<organism evidence="3 4">
    <name type="scientific">Zestosphaera tikiterensis</name>
    <dbReference type="NCBI Taxonomy" id="1973259"/>
    <lineage>
        <taxon>Archaea</taxon>
        <taxon>Thermoproteota</taxon>
        <taxon>Thermoprotei</taxon>
        <taxon>Desulfurococcales</taxon>
        <taxon>Desulfurococcaceae</taxon>
        <taxon>Zestosphaera</taxon>
    </lineage>
</organism>
<gene>
    <name evidence="3" type="ORF">B7O98_00775</name>
</gene>
<accession>A0A2R7Y9I6</accession>
<comment type="caution">
    <text evidence="3">The sequence shown here is derived from an EMBL/GenBank/DDBJ whole genome shotgun (WGS) entry which is preliminary data.</text>
</comment>
<dbReference type="SUPFAM" id="SSF53850">
    <property type="entry name" value="Periplasmic binding protein-like II"/>
    <property type="match status" value="1"/>
</dbReference>
<name>A0A2R7Y9I6_9CREN</name>
<dbReference type="PANTHER" id="PTHR30006:SF24">
    <property type="entry name" value="SLL0237 PROTEIN"/>
    <property type="match status" value="1"/>
</dbReference>
<sequence length="552" mass="61084">MNKALIVGLIVVFAVVVGVASITLWTPSTTPTTTSATTSPTTTGATTPTTLPTTSVTSVTTPTTTVVITSSTTSPQTTTVVTYPEYPWLDQLKQLTTERNVKLVVITRHEQSILTLTKNVFLKSPVAKELGIVDIQFISAPAELWPDYIEKAKKAGTPIDVAWGGGPTLFNNLDVEGYLLPINQRDPVFQAIYYELSKIPERIAGAESYKVDGNGNIRWIGASVSSFGFTVNNLRLTQYGLPTPQKWEDLARPEYAVYLPSIPMISIADPTMSTSNTRIFEIILQAKGWEEGWRILTLLAANSIVYSGSSDARDAVIRGDVAIGTTIDFYGYMAQYANPNCRYIAPQGETIVNADPIAILKDTKHLVHAVAFVAWVLNEYGGQQIWLDKDINRLPVNPKTFDTLMGQQRLDLKQALEETLNAQSIQFNETLSSNWVYSVIYYFKATLVSAHDDLQATWAQIAQAYLNGKISREWFEYLVRYISSPLTFKDPITGNTVSFTLDYAVSVNNKLAKDASVYQALMTQWEQLARERYRNALNLLKDAMAGKPIPSG</sequence>
<dbReference type="InterPro" id="IPR006059">
    <property type="entry name" value="SBP"/>
</dbReference>
<proteinExistence type="predicted"/>
<reference evidence="3" key="1">
    <citation type="submission" date="2017-04" db="EMBL/GenBank/DDBJ databases">
        <authorList>
            <person name="Afonso C.L."/>
            <person name="Miller P.J."/>
            <person name="Scott M.A."/>
            <person name="Spackman E."/>
            <person name="Goraichik I."/>
            <person name="Dimitrov K.M."/>
            <person name="Suarez D.L."/>
            <person name="Swayne D.E."/>
        </authorList>
    </citation>
    <scope>NUCLEOTIDE SEQUENCE</scope>
    <source>
        <strain evidence="3">NZ3</strain>
    </source>
</reference>